<reference evidence="2 3" key="1">
    <citation type="submission" date="2018-10" db="EMBL/GenBank/DDBJ databases">
        <title>Complete genome sequence of Malassezia restricta CBS 7877.</title>
        <authorList>
            <person name="Morand S.C."/>
            <person name="Bertignac M."/>
            <person name="Iltis A."/>
            <person name="Kolder I."/>
            <person name="Pirovano W."/>
            <person name="Jourdain R."/>
            <person name="Clavaud C."/>
        </authorList>
    </citation>
    <scope>NUCLEOTIDE SEQUENCE [LARGE SCALE GENOMIC DNA]</scope>
    <source>
        <strain evidence="2 3">CBS 7877</strain>
    </source>
</reference>
<evidence type="ECO:0000313" key="2">
    <source>
        <dbReference type="EMBL" id="AYO42160.1"/>
    </source>
</evidence>
<accession>A0A3G2S2G5</accession>
<dbReference type="Proteomes" id="UP000269793">
    <property type="component" value="Chromosome II"/>
</dbReference>
<gene>
    <name evidence="2" type="ORF">DNF11_1210</name>
</gene>
<evidence type="ECO:0000313" key="3">
    <source>
        <dbReference type="Proteomes" id="UP000269793"/>
    </source>
</evidence>
<dbReference type="AlphaFoldDB" id="A0A3G2S2G5"/>
<feature type="compositionally biased region" description="Basic and acidic residues" evidence="1">
    <location>
        <begin position="190"/>
        <end position="199"/>
    </location>
</feature>
<feature type="compositionally biased region" description="Low complexity" evidence="1">
    <location>
        <begin position="150"/>
        <end position="170"/>
    </location>
</feature>
<sequence length="691" mass="75297">MGTNLSESAFRPLNQLMPWNNMSNVSLSMHSSQNVTDTSGDESDGNITTDSLETKFASNRWDSSAGVGPHVATSSAPSTHAAQGAFPYGVGPSQWNSYGQPPVLSSQAADARSSYPDKHRATSPILGNMFQASSNTGLGELVLPLASQSSQSQSQPLASSSLPGGLMSAATSKMEPPSISFGASNLASNNEREPRRKSTTELTQICTSNLSVPNNMTSSCTPTRLINMSLFSPAHFGSLFGSNELSMWLDEPVAPSPMYETGACTGWTGLISAIDTGRTPTANSTRMGLIKGPRQEEEASAQRSSTSAPALISSVDWWAHDYGAQRRFHRYTLMSLPAASLIRSDDCRSTLSASVSSRFLTYCSFLCLRDPGAPQPPFMHRYMLLSQRDKLPASLSIARSALSALAMRLPTSEEWAWRQVGVELGVLVGQASSLVRQYRPGQAEATPLEKQLWFQQATSWDGCWECLSLLQAMWCYTVVGSFSDSMDRAQKTPTFCSAQNVWDPGLLDTAVEMLEQLMCILATIGVTLQAQMWKSNVASNKPGQGDTFEFLWWGLCDSIRRTVLATHALLVLWQYTRSSSPGSQGALPSLGMPLISAGFSSAAWKNVMTLELPAVAAVFEADNVTQWRQMHSKNQWRADQPPLNLATFMQYRPLPSKENSDIPFSITSYFHQHDEFTNICMSTLFGLTESC</sequence>
<dbReference type="STRING" id="425264.A0A3G2S2G5"/>
<keyword evidence="3" id="KW-1185">Reference proteome</keyword>
<dbReference type="OrthoDB" id="1405595at2759"/>
<dbReference type="VEuPathDB" id="FungiDB:DNF11_1210"/>
<proteinExistence type="predicted"/>
<feature type="region of interest" description="Disordered" evidence="1">
    <location>
        <begin position="150"/>
        <end position="199"/>
    </location>
</feature>
<name>A0A3G2S2G5_MALR7</name>
<dbReference type="EMBL" id="CP033149">
    <property type="protein sequence ID" value="AYO42160.1"/>
    <property type="molecule type" value="Genomic_DNA"/>
</dbReference>
<protein>
    <submittedName>
        <fullName evidence="2">Uncharacterized protein</fullName>
    </submittedName>
</protein>
<organism evidence="2 3">
    <name type="scientific">Malassezia restricta (strain ATCC 96810 / NBRC 103918 / CBS 7877)</name>
    <name type="common">Seborrheic dermatitis infection agent</name>
    <dbReference type="NCBI Taxonomy" id="425264"/>
    <lineage>
        <taxon>Eukaryota</taxon>
        <taxon>Fungi</taxon>
        <taxon>Dikarya</taxon>
        <taxon>Basidiomycota</taxon>
        <taxon>Ustilaginomycotina</taxon>
        <taxon>Malasseziomycetes</taxon>
        <taxon>Malasseziales</taxon>
        <taxon>Malasseziaceae</taxon>
        <taxon>Malassezia</taxon>
    </lineage>
</organism>
<evidence type="ECO:0000256" key="1">
    <source>
        <dbReference type="SAM" id="MobiDB-lite"/>
    </source>
</evidence>